<feature type="domain" description="Core-binding (CB)" evidence="7">
    <location>
        <begin position="23"/>
        <end position="120"/>
    </location>
</feature>
<dbReference type="SUPFAM" id="SSF56349">
    <property type="entry name" value="DNA breaking-rejoining enzymes"/>
    <property type="match status" value="1"/>
</dbReference>
<reference evidence="8 9" key="1">
    <citation type="journal article" date="2019" name="Genome Biol. Evol.">
        <title>Day and night: Metabolic profiles and evolutionary relationships of six axenic non-marine cyanobacteria.</title>
        <authorList>
            <person name="Will S.E."/>
            <person name="Henke P."/>
            <person name="Boedeker C."/>
            <person name="Huang S."/>
            <person name="Brinkmann H."/>
            <person name="Rohde M."/>
            <person name="Jarek M."/>
            <person name="Friedl T."/>
            <person name="Seufert S."/>
            <person name="Schumacher M."/>
            <person name="Overmann J."/>
            <person name="Neumann-Schaal M."/>
            <person name="Petersen J."/>
        </authorList>
    </citation>
    <scope>NUCLEOTIDE SEQUENCE [LARGE SCALE GENOMIC DNA]</scope>
    <source>
        <strain evidence="8 9">SAG 39.79</strain>
    </source>
</reference>
<sequence length="368" mass="43450">MKVQRLRIPNSNRVTWLVLDDNYQPVEPISRYLRYLENLERSPNTIHAYASHLKLFWEFLQNFHFDWLEVTLENLASFIHWLRVPADPRVTPRKPVEAKRTEKTINAILAAVVGFYEFQLRLGTIKGIDVYRTCFQHNRKYKSFLHHLNRSNDAKTRLLKLKEPKTLTKTLNQSQIEQLIHACRRIRDKFLLCLLYESGMRIGEVLGLRHEDIHPNGKNQIQVQRRNDNINDTRAKSHRSRIIHISKELMTLYSNYLIEEYPLDIDSDYVFVNIWSGQVGSPMTYSAITSLFRQLEKKTGIDVRPHLFRHTHATDLIRDGWDVAHVQKRLGHASVQTTINTYTHLTDEDLEEEYRLFLQRSPVKLNAT</sequence>
<dbReference type="InterPro" id="IPR004107">
    <property type="entry name" value="Integrase_SAM-like_N"/>
</dbReference>
<name>A0AB37URF9_9CYAN</name>
<keyword evidence="9" id="KW-1185">Reference proteome</keyword>
<dbReference type="InterPro" id="IPR050090">
    <property type="entry name" value="Tyrosine_recombinase_XerCD"/>
</dbReference>
<dbReference type="Pfam" id="PF02899">
    <property type="entry name" value="Phage_int_SAM_1"/>
    <property type="match status" value="1"/>
</dbReference>
<dbReference type="EMBL" id="RSCK01000003">
    <property type="protein sequence ID" value="RUT14014.1"/>
    <property type="molecule type" value="Genomic_DNA"/>
</dbReference>
<dbReference type="InterPro" id="IPR011010">
    <property type="entry name" value="DNA_brk_join_enz"/>
</dbReference>
<dbReference type="AlphaFoldDB" id="A0AB37URF9"/>
<dbReference type="Proteomes" id="UP000282574">
    <property type="component" value="Unassembled WGS sequence"/>
</dbReference>
<dbReference type="Gene3D" id="1.10.443.10">
    <property type="entry name" value="Intergrase catalytic core"/>
    <property type="match status" value="1"/>
</dbReference>
<evidence type="ECO:0000256" key="1">
    <source>
        <dbReference type="ARBA" id="ARBA00008857"/>
    </source>
</evidence>
<accession>A0AB37URF9</accession>
<dbReference type="Pfam" id="PF00589">
    <property type="entry name" value="Phage_integrase"/>
    <property type="match status" value="1"/>
</dbReference>
<feature type="domain" description="Tyr recombinase" evidence="6">
    <location>
        <begin position="162"/>
        <end position="355"/>
    </location>
</feature>
<evidence type="ECO:0000313" key="8">
    <source>
        <dbReference type="EMBL" id="RUT14014.1"/>
    </source>
</evidence>
<dbReference type="InterPro" id="IPR013762">
    <property type="entry name" value="Integrase-like_cat_sf"/>
</dbReference>
<dbReference type="Gene3D" id="1.10.150.130">
    <property type="match status" value="1"/>
</dbReference>
<comment type="caution">
    <text evidence="8">The sequence shown here is derived from an EMBL/GenBank/DDBJ whole genome shotgun (WGS) entry which is preliminary data.</text>
</comment>
<dbReference type="PROSITE" id="PS51898">
    <property type="entry name" value="TYR_RECOMBINASE"/>
    <property type="match status" value="1"/>
</dbReference>
<dbReference type="GO" id="GO:0006310">
    <property type="term" value="P:DNA recombination"/>
    <property type="evidence" value="ECO:0007669"/>
    <property type="project" value="UniProtKB-KW"/>
</dbReference>
<dbReference type="RefSeq" id="WP_106166263.1">
    <property type="nucleotide sequence ID" value="NZ_JAVKZF010000005.1"/>
</dbReference>
<evidence type="ECO:0000256" key="5">
    <source>
        <dbReference type="PROSITE-ProRule" id="PRU01248"/>
    </source>
</evidence>
<dbReference type="PANTHER" id="PTHR30349">
    <property type="entry name" value="PHAGE INTEGRASE-RELATED"/>
    <property type="match status" value="1"/>
</dbReference>
<dbReference type="GO" id="GO:0015074">
    <property type="term" value="P:DNA integration"/>
    <property type="evidence" value="ECO:0007669"/>
    <property type="project" value="UniProtKB-KW"/>
</dbReference>
<evidence type="ECO:0000259" key="7">
    <source>
        <dbReference type="PROSITE" id="PS51900"/>
    </source>
</evidence>
<dbReference type="InterPro" id="IPR044068">
    <property type="entry name" value="CB"/>
</dbReference>
<keyword evidence="2" id="KW-0229">DNA integration</keyword>
<evidence type="ECO:0000256" key="3">
    <source>
        <dbReference type="ARBA" id="ARBA00023125"/>
    </source>
</evidence>
<dbReference type="PANTHER" id="PTHR30349:SF41">
    <property type="entry name" value="INTEGRASE_RECOMBINASE PROTEIN MJ0367-RELATED"/>
    <property type="match status" value="1"/>
</dbReference>
<keyword evidence="4" id="KW-0233">DNA recombination</keyword>
<dbReference type="InterPro" id="IPR010998">
    <property type="entry name" value="Integrase_recombinase_N"/>
</dbReference>
<evidence type="ECO:0000256" key="2">
    <source>
        <dbReference type="ARBA" id="ARBA00022908"/>
    </source>
</evidence>
<evidence type="ECO:0000259" key="6">
    <source>
        <dbReference type="PROSITE" id="PS51898"/>
    </source>
</evidence>
<evidence type="ECO:0000256" key="4">
    <source>
        <dbReference type="ARBA" id="ARBA00023172"/>
    </source>
</evidence>
<organism evidence="8 9">
    <name type="scientific">Chroococcidiopsis cubana SAG 39.79</name>
    <dbReference type="NCBI Taxonomy" id="388085"/>
    <lineage>
        <taxon>Bacteria</taxon>
        <taxon>Bacillati</taxon>
        <taxon>Cyanobacteriota</taxon>
        <taxon>Cyanophyceae</taxon>
        <taxon>Chroococcidiopsidales</taxon>
        <taxon>Chroococcidiopsidaceae</taxon>
        <taxon>Chroococcidiopsis</taxon>
    </lineage>
</organism>
<dbReference type="InterPro" id="IPR002104">
    <property type="entry name" value="Integrase_catalytic"/>
</dbReference>
<gene>
    <name evidence="8" type="ORF">DSM107010_04970</name>
</gene>
<keyword evidence="3 5" id="KW-0238">DNA-binding</keyword>
<evidence type="ECO:0000313" key="9">
    <source>
        <dbReference type="Proteomes" id="UP000282574"/>
    </source>
</evidence>
<proteinExistence type="inferred from homology"/>
<comment type="similarity">
    <text evidence="1">Belongs to the 'phage' integrase family.</text>
</comment>
<dbReference type="PROSITE" id="PS51900">
    <property type="entry name" value="CB"/>
    <property type="match status" value="1"/>
</dbReference>
<dbReference type="GO" id="GO:0003677">
    <property type="term" value="F:DNA binding"/>
    <property type="evidence" value="ECO:0007669"/>
    <property type="project" value="UniProtKB-UniRule"/>
</dbReference>
<protein>
    <submittedName>
        <fullName evidence="8">Integrase</fullName>
    </submittedName>
</protein>